<dbReference type="AlphaFoldDB" id="A0A5D4FVC9"/>
<comment type="caution">
    <text evidence="1">The sequence shown here is derived from an EMBL/GenBank/DDBJ whole genome shotgun (WGS) entry which is preliminary data.</text>
</comment>
<evidence type="ECO:0000313" key="2">
    <source>
        <dbReference type="Proteomes" id="UP000324726"/>
    </source>
</evidence>
<sequence length="78" mass="7997">MNQKVYAVTAGTDCAAGLEAMQGYANGMPYDAYTHGNAQIVKIPGGNCSAPTAARAQETNTSMSCAGDFGEVKVPQHG</sequence>
<dbReference type="RefSeq" id="WP_148811621.1">
    <property type="nucleotide sequence ID" value="NZ_VSZI01000001.1"/>
</dbReference>
<protein>
    <submittedName>
        <fullName evidence="1">Uncharacterized protein</fullName>
    </submittedName>
</protein>
<reference evidence="1 2" key="1">
    <citation type="submission" date="2019-08" db="EMBL/GenBank/DDBJ databases">
        <title>Draft genome of C. urealyticum strain VH4248.</title>
        <authorList>
            <person name="Navas J."/>
        </authorList>
    </citation>
    <scope>NUCLEOTIDE SEQUENCE [LARGE SCALE GENOMIC DNA]</scope>
    <source>
        <strain evidence="1 2">VH4248</strain>
    </source>
</reference>
<evidence type="ECO:0000313" key="1">
    <source>
        <dbReference type="EMBL" id="TYR19938.1"/>
    </source>
</evidence>
<dbReference type="EMBL" id="VSZI01000001">
    <property type="protein sequence ID" value="TYR19938.1"/>
    <property type="molecule type" value="Genomic_DNA"/>
</dbReference>
<organism evidence="1 2">
    <name type="scientific">Corynebacterium urealyticum</name>
    <dbReference type="NCBI Taxonomy" id="43771"/>
    <lineage>
        <taxon>Bacteria</taxon>
        <taxon>Bacillati</taxon>
        <taxon>Actinomycetota</taxon>
        <taxon>Actinomycetes</taxon>
        <taxon>Mycobacteriales</taxon>
        <taxon>Corynebacteriaceae</taxon>
        <taxon>Corynebacterium</taxon>
    </lineage>
</organism>
<name>A0A5D4FVC9_9CORY</name>
<dbReference type="Proteomes" id="UP000324726">
    <property type="component" value="Unassembled WGS sequence"/>
</dbReference>
<gene>
    <name evidence="1" type="ORF">FYJ87_02790</name>
</gene>
<proteinExistence type="predicted"/>
<accession>A0A5D4FVC9</accession>